<dbReference type="PANTHER" id="PTHR47589:SF5">
    <property type="entry name" value="CHALCONE ISOMERASE DOMAIN-CONTAINING PROTEIN"/>
    <property type="match status" value="1"/>
</dbReference>
<dbReference type="PANTHER" id="PTHR47589">
    <property type="entry name" value="FATTY-ACID-BINDING PROTEIN 1"/>
    <property type="match status" value="1"/>
</dbReference>
<evidence type="ECO:0000313" key="5">
    <source>
        <dbReference type="EMBL" id="WOL15212.1"/>
    </source>
</evidence>
<dbReference type="EMBL" id="CP136896">
    <property type="protein sequence ID" value="WOL15212.1"/>
    <property type="molecule type" value="Genomic_DNA"/>
</dbReference>
<dbReference type="InterPro" id="IPR044228">
    <property type="entry name" value="FAP1"/>
</dbReference>
<feature type="region of interest" description="Disordered" evidence="3">
    <location>
        <begin position="1"/>
        <end position="20"/>
    </location>
</feature>
<dbReference type="InterPro" id="IPR016088">
    <property type="entry name" value="Chalcone_isomerase_3-sand"/>
</dbReference>
<evidence type="ECO:0000256" key="2">
    <source>
        <dbReference type="ARBA" id="ARBA00024426"/>
    </source>
</evidence>
<dbReference type="InterPro" id="IPR016089">
    <property type="entry name" value="Chalcone_isomerase_bundle_sf"/>
</dbReference>
<dbReference type="GO" id="GO:0016872">
    <property type="term" value="F:intramolecular lyase activity"/>
    <property type="evidence" value="ECO:0007669"/>
    <property type="project" value="InterPro"/>
</dbReference>
<organism evidence="5 6">
    <name type="scientific">Canna indica</name>
    <name type="common">Indian-shot</name>
    <dbReference type="NCBI Taxonomy" id="4628"/>
    <lineage>
        <taxon>Eukaryota</taxon>
        <taxon>Viridiplantae</taxon>
        <taxon>Streptophyta</taxon>
        <taxon>Embryophyta</taxon>
        <taxon>Tracheophyta</taxon>
        <taxon>Spermatophyta</taxon>
        <taxon>Magnoliopsida</taxon>
        <taxon>Liliopsida</taxon>
        <taxon>Zingiberales</taxon>
        <taxon>Cannaceae</taxon>
        <taxon>Canna</taxon>
    </lineage>
</organism>
<feature type="domain" description="Chalcone isomerase" evidence="4">
    <location>
        <begin position="146"/>
        <end position="276"/>
    </location>
</feature>
<evidence type="ECO:0000256" key="3">
    <source>
        <dbReference type="SAM" id="MobiDB-lite"/>
    </source>
</evidence>
<sequence length="290" mass="31783">MGSLRFPFPLPQPPKPPNAPTLRQAAAAAAAVGAGVALAVSISSGSGASEPSHGEPSGHACTIWASLVSPDDGLPRANTLVEPIPGITFPTVLDERRRLVGTGVPLQRKGNVFGLDYYWLKNICYAYGVYADDNDIKRLSWKYGNFSISDLKKNEEFITDVLDQDIRLTVRLQIVYNRLSIGSVRNAFAKTVGSRIQKFSGSENKELLQSFTSLFKDEYKLPKGSIIDLSREEGYVLQIKIDGKKVGKIQSKLLCKSVFDLYLGEDPFDKRAKEDIQSGLASLLQGRSDE</sequence>
<dbReference type="Pfam" id="PF16035">
    <property type="entry name" value="Chalcone_2"/>
    <property type="match status" value="1"/>
</dbReference>
<dbReference type="Gene3D" id="3.50.70.10">
    <property type="match status" value="1"/>
</dbReference>
<protein>
    <recommendedName>
        <fullName evidence="2">Chalcone--flavanone isomerase</fullName>
    </recommendedName>
</protein>
<dbReference type="InterPro" id="IPR016087">
    <property type="entry name" value="Chalcone_isomerase"/>
</dbReference>
<dbReference type="GO" id="GO:0009570">
    <property type="term" value="C:chloroplast stroma"/>
    <property type="evidence" value="ECO:0007669"/>
    <property type="project" value="TreeGrafter"/>
</dbReference>
<dbReference type="GO" id="GO:0005504">
    <property type="term" value="F:fatty acid binding"/>
    <property type="evidence" value="ECO:0007669"/>
    <property type="project" value="TreeGrafter"/>
</dbReference>
<dbReference type="AlphaFoldDB" id="A0AAQ3L1J4"/>
<comment type="similarity">
    <text evidence="1">Belongs to the chalcone isomerase family.</text>
</comment>
<proteinExistence type="inferred from homology"/>
<dbReference type="Gene3D" id="1.10.890.20">
    <property type="match status" value="1"/>
</dbReference>
<accession>A0AAQ3L1J4</accession>
<dbReference type="GO" id="GO:0006631">
    <property type="term" value="P:fatty acid metabolic process"/>
    <property type="evidence" value="ECO:0007669"/>
    <property type="project" value="TreeGrafter"/>
</dbReference>
<feature type="compositionally biased region" description="Pro residues" evidence="3">
    <location>
        <begin position="8"/>
        <end position="19"/>
    </location>
</feature>
<evidence type="ECO:0000259" key="4">
    <source>
        <dbReference type="Pfam" id="PF16035"/>
    </source>
</evidence>
<evidence type="ECO:0000313" key="6">
    <source>
        <dbReference type="Proteomes" id="UP001327560"/>
    </source>
</evidence>
<dbReference type="InterPro" id="IPR036298">
    <property type="entry name" value="Chalcone_isomerase_sf"/>
</dbReference>
<dbReference type="SUPFAM" id="SSF54626">
    <property type="entry name" value="Chalcone isomerase"/>
    <property type="match status" value="1"/>
</dbReference>
<name>A0AAQ3L1J4_9LILI</name>
<gene>
    <name evidence="5" type="ORF">Cni_G23993</name>
</gene>
<evidence type="ECO:0000256" key="1">
    <source>
        <dbReference type="ARBA" id="ARBA00007166"/>
    </source>
</evidence>
<dbReference type="Proteomes" id="UP001327560">
    <property type="component" value="Chromosome 7"/>
</dbReference>
<keyword evidence="6" id="KW-1185">Reference proteome</keyword>
<reference evidence="5 6" key="1">
    <citation type="submission" date="2023-10" db="EMBL/GenBank/DDBJ databases">
        <title>Chromosome-scale genome assembly provides insights into flower coloration mechanisms of Canna indica.</title>
        <authorList>
            <person name="Li C."/>
        </authorList>
    </citation>
    <scope>NUCLEOTIDE SEQUENCE [LARGE SCALE GENOMIC DNA]</scope>
    <source>
        <tissue evidence="5">Flower</tissue>
    </source>
</reference>